<gene>
    <name evidence="1" type="ORF">O181_005462</name>
</gene>
<dbReference type="Proteomes" id="UP000765509">
    <property type="component" value="Unassembled WGS sequence"/>
</dbReference>
<dbReference type="AlphaFoldDB" id="A0A9Q3GGP6"/>
<comment type="caution">
    <text evidence="1">The sequence shown here is derived from an EMBL/GenBank/DDBJ whole genome shotgun (WGS) entry which is preliminary data.</text>
</comment>
<reference evidence="1" key="1">
    <citation type="submission" date="2021-03" db="EMBL/GenBank/DDBJ databases">
        <title>Draft genome sequence of rust myrtle Austropuccinia psidii MF-1, a brazilian biotype.</title>
        <authorList>
            <person name="Quecine M.C."/>
            <person name="Pachon D.M.R."/>
            <person name="Bonatelli M.L."/>
            <person name="Correr F.H."/>
            <person name="Franceschini L.M."/>
            <person name="Leite T.F."/>
            <person name="Margarido G.R.A."/>
            <person name="Almeida C.A."/>
            <person name="Ferrarezi J.A."/>
            <person name="Labate C.A."/>
        </authorList>
    </citation>
    <scope>NUCLEOTIDE SEQUENCE</scope>
    <source>
        <strain evidence="1">MF-1</strain>
    </source>
</reference>
<accession>A0A9Q3GGP6</accession>
<sequence>MEGEKFSSASNNMYPLSIFDTNMIFPYPEGSLRVKKEIVVMDNCTSQHIILGNSYSNIDGIDINNHKDRYFTIVENKRQKFVFYNMPEKISEVSSNKHINKEYFVLNQHSEAHIHPTLSSKMKQELYDVLYTYNDSFSSDNEPLCAFRGHEVYITLNIYRPYPPLIRRPAYPESPRAIESKA</sequence>
<evidence type="ECO:0000313" key="2">
    <source>
        <dbReference type="Proteomes" id="UP000765509"/>
    </source>
</evidence>
<evidence type="ECO:0000313" key="1">
    <source>
        <dbReference type="EMBL" id="MBW0465747.1"/>
    </source>
</evidence>
<keyword evidence="2" id="KW-1185">Reference proteome</keyword>
<organism evidence="1 2">
    <name type="scientific">Austropuccinia psidii MF-1</name>
    <dbReference type="NCBI Taxonomy" id="1389203"/>
    <lineage>
        <taxon>Eukaryota</taxon>
        <taxon>Fungi</taxon>
        <taxon>Dikarya</taxon>
        <taxon>Basidiomycota</taxon>
        <taxon>Pucciniomycotina</taxon>
        <taxon>Pucciniomycetes</taxon>
        <taxon>Pucciniales</taxon>
        <taxon>Sphaerophragmiaceae</taxon>
        <taxon>Austropuccinia</taxon>
    </lineage>
</organism>
<proteinExistence type="predicted"/>
<protein>
    <submittedName>
        <fullName evidence="1">Uncharacterized protein</fullName>
    </submittedName>
</protein>
<dbReference type="EMBL" id="AVOT02001118">
    <property type="protein sequence ID" value="MBW0465747.1"/>
    <property type="molecule type" value="Genomic_DNA"/>
</dbReference>
<name>A0A9Q3GGP6_9BASI</name>